<dbReference type="CDD" id="cd00055">
    <property type="entry name" value="EGF_Lam"/>
    <property type="match status" value="2"/>
</dbReference>
<dbReference type="Gene3D" id="2.170.300.10">
    <property type="entry name" value="Tie2 ligand-binding domain superfamily"/>
    <property type="match status" value="1"/>
</dbReference>
<dbReference type="PROSITE" id="PS00022">
    <property type="entry name" value="EGF_1"/>
    <property type="match status" value="2"/>
</dbReference>
<dbReference type="Pfam" id="PF00053">
    <property type="entry name" value="EGF_laminin"/>
    <property type="match status" value="2"/>
</dbReference>
<organism evidence="3 4">
    <name type="scientific">Mya arenaria</name>
    <name type="common">Soft-shell clam</name>
    <dbReference type="NCBI Taxonomy" id="6604"/>
    <lineage>
        <taxon>Eukaryota</taxon>
        <taxon>Metazoa</taxon>
        <taxon>Spiralia</taxon>
        <taxon>Lophotrochozoa</taxon>
        <taxon>Mollusca</taxon>
        <taxon>Bivalvia</taxon>
        <taxon>Autobranchia</taxon>
        <taxon>Heteroconchia</taxon>
        <taxon>Euheterodonta</taxon>
        <taxon>Imparidentia</taxon>
        <taxon>Neoheterodontei</taxon>
        <taxon>Myida</taxon>
        <taxon>Myoidea</taxon>
        <taxon>Myidae</taxon>
        <taxon>Mya</taxon>
    </lineage>
</organism>
<dbReference type="SUPFAM" id="SSF57196">
    <property type="entry name" value="EGF/Laminin"/>
    <property type="match status" value="2"/>
</dbReference>
<dbReference type="Gene3D" id="2.10.25.10">
    <property type="entry name" value="Laminin"/>
    <property type="match status" value="1"/>
</dbReference>
<reference evidence="3" key="1">
    <citation type="submission" date="2022-11" db="EMBL/GenBank/DDBJ databases">
        <title>Centuries of genome instability and evolution in soft-shell clam transmissible cancer (bioRxiv).</title>
        <authorList>
            <person name="Hart S.F.M."/>
            <person name="Yonemitsu M.A."/>
            <person name="Giersch R.M."/>
            <person name="Beal B.F."/>
            <person name="Arriagada G."/>
            <person name="Davis B.W."/>
            <person name="Ostrander E.A."/>
            <person name="Goff S.P."/>
            <person name="Metzger M.J."/>
        </authorList>
    </citation>
    <scope>NUCLEOTIDE SEQUENCE</scope>
    <source>
        <strain evidence="3">MELC-2E11</strain>
        <tissue evidence="3">Siphon/mantle</tissue>
    </source>
</reference>
<dbReference type="InterPro" id="IPR002049">
    <property type="entry name" value="LE_dom"/>
</dbReference>
<dbReference type="PRINTS" id="PR00011">
    <property type="entry name" value="EGFLAMININ"/>
</dbReference>
<gene>
    <name evidence="3" type="ORF">MAR_032045</name>
</gene>
<evidence type="ECO:0000259" key="1">
    <source>
        <dbReference type="PROSITE" id="PS00022"/>
    </source>
</evidence>
<feature type="domain" description="EGF-like" evidence="1 2">
    <location>
        <begin position="92"/>
        <end position="103"/>
    </location>
</feature>
<dbReference type="PROSITE" id="PS01186">
    <property type="entry name" value="EGF_2"/>
    <property type="match status" value="2"/>
</dbReference>
<dbReference type="SMART" id="SM00180">
    <property type="entry name" value="EGF_Lam"/>
    <property type="match status" value="2"/>
</dbReference>
<evidence type="ECO:0000313" key="4">
    <source>
        <dbReference type="Proteomes" id="UP001164746"/>
    </source>
</evidence>
<name>A0ABY7F9H9_MYAAR</name>
<dbReference type="EMBL" id="CP111021">
    <property type="protein sequence ID" value="WAR17451.1"/>
    <property type="molecule type" value="Genomic_DNA"/>
</dbReference>
<evidence type="ECO:0000259" key="2">
    <source>
        <dbReference type="PROSITE" id="PS01186"/>
    </source>
</evidence>
<dbReference type="Proteomes" id="UP001164746">
    <property type="component" value="Chromosome 10"/>
</dbReference>
<sequence length="208" mass="22904">MDCEVSKNPSQRVAAMNGGFGAGDQKGCANGASNYTFIERAVERVKKDVMVYRLEIYKTCGPHEYGVDCKETCTCNLKGSHGAKCDDITGRCHCREGYSGANCQHYVEACGPHEYGVDCKETCTCNLKGSHGAKCDDITGRCHCREGYSGANCQHYVEAEANHPDNTVKSNTFPTDAHYYEGKDKATTTSERKQTLELQQLNPNHTKH</sequence>
<feature type="domain" description="EGF-like" evidence="1 2">
    <location>
        <begin position="142"/>
        <end position="153"/>
    </location>
</feature>
<protein>
    <submittedName>
        <fullName evidence="3">MEGF6-like protein</fullName>
    </submittedName>
</protein>
<dbReference type="PANTHER" id="PTHR24035:SF109">
    <property type="entry name" value="PROTEIN DRAPER"/>
    <property type="match status" value="1"/>
</dbReference>
<accession>A0ABY7F9H9</accession>
<keyword evidence="4" id="KW-1185">Reference proteome</keyword>
<dbReference type="PANTHER" id="PTHR24035">
    <property type="entry name" value="MULTIPLE EPIDERMAL GROWTH FACTOR-LIKE DOMAINS PROTEIN"/>
    <property type="match status" value="1"/>
</dbReference>
<dbReference type="InterPro" id="IPR000742">
    <property type="entry name" value="EGF"/>
</dbReference>
<dbReference type="InterPro" id="IPR052108">
    <property type="entry name" value="MEGF/SIB"/>
</dbReference>
<evidence type="ECO:0000313" key="3">
    <source>
        <dbReference type="EMBL" id="WAR17451.1"/>
    </source>
</evidence>
<proteinExistence type="predicted"/>